<reference evidence="1 2" key="1">
    <citation type="journal article" date="2018" name="BMC Genomics">
        <title>Genomic comparison of Trypanosoma conorhini and Trypanosoma rangeli to Trypanosoma cruzi strains of high and low virulence.</title>
        <authorList>
            <person name="Bradwell K.R."/>
            <person name="Koparde V.N."/>
            <person name="Matveyev A.V."/>
            <person name="Serrano M.G."/>
            <person name="Alves J.M."/>
            <person name="Parikh H."/>
            <person name="Huang B."/>
            <person name="Lee V."/>
            <person name="Espinosa-Alvarez O."/>
            <person name="Ortiz P.A."/>
            <person name="Costa-Martins A.G."/>
            <person name="Teixeira M.M."/>
            <person name="Buck G.A."/>
        </authorList>
    </citation>
    <scope>NUCLEOTIDE SEQUENCE [LARGE SCALE GENOMIC DNA]</scope>
    <source>
        <strain evidence="1 2">025E</strain>
    </source>
</reference>
<accession>A0A3R7LFT6</accession>
<proteinExistence type="predicted"/>
<evidence type="ECO:0000313" key="1">
    <source>
        <dbReference type="EMBL" id="RNF22888.1"/>
    </source>
</evidence>
<sequence length="151" mass="16628">MSLEDRGVVALWEGEWMWLRRHVSLVRQAAWVFGDLAGSVLDLPAYLATARAYTAQADRFVTEKTLLASEQLRRSQWILPAFGIASASLFVVAKSAPWGTYRAFRNGAVTAVLLTCFLLPRELVNAVDAELPFGTNDTRGVGDNAKDLGEK</sequence>
<dbReference type="GeneID" id="40316636"/>
<gene>
    <name evidence="1" type="ORF">Tco025E_03025</name>
</gene>
<evidence type="ECO:0000313" key="2">
    <source>
        <dbReference type="Proteomes" id="UP000284403"/>
    </source>
</evidence>
<dbReference type="Proteomes" id="UP000284403">
    <property type="component" value="Unassembled WGS sequence"/>
</dbReference>
<protein>
    <submittedName>
        <fullName evidence="1">Uncharacterized protein</fullName>
    </submittedName>
</protein>
<dbReference type="AlphaFoldDB" id="A0A3R7LFT6"/>
<organism evidence="1 2">
    <name type="scientific">Trypanosoma conorhini</name>
    <dbReference type="NCBI Taxonomy" id="83891"/>
    <lineage>
        <taxon>Eukaryota</taxon>
        <taxon>Discoba</taxon>
        <taxon>Euglenozoa</taxon>
        <taxon>Kinetoplastea</taxon>
        <taxon>Metakinetoplastina</taxon>
        <taxon>Trypanosomatida</taxon>
        <taxon>Trypanosomatidae</taxon>
        <taxon>Trypanosoma</taxon>
    </lineage>
</organism>
<keyword evidence="2" id="KW-1185">Reference proteome</keyword>
<dbReference type="RefSeq" id="XP_029229974.1">
    <property type="nucleotide sequence ID" value="XM_029369947.1"/>
</dbReference>
<dbReference type="OrthoDB" id="261844at2759"/>
<name>A0A3R7LFT6_9TRYP</name>
<comment type="caution">
    <text evidence="1">The sequence shown here is derived from an EMBL/GenBank/DDBJ whole genome shotgun (WGS) entry which is preliminary data.</text>
</comment>
<dbReference type="EMBL" id="MKKU01000128">
    <property type="protein sequence ID" value="RNF22888.1"/>
    <property type="molecule type" value="Genomic_DNA"/>
</dbReference>